<evidence type="ECO:0000313" key="2">
    <source>
        <dbReference type="Proteomes" id="UP000813215"/>
    </source>
</evidence>
<protein>
    <submittedName>
        <fullName evidence="1">DUF2855 family protein</fullName>
    </submittedName>
</protein>
<dbReference type="Pfam" id="PF11017">
    <property type="entry name" value="DUF2855"/>
    <property type="match status" value="1"/>
</dbReference>
<gene>
    <name evidence="1" type="ORF">KME28_27180</name>
</gene>
<name>A0A9E3HDA1_9NOST</name>
<proteinExistence type="predicted"/>
<sequence>MLTTIGNATDFIVHRKDPSQYKFVSTEIDADLKSDQVLLKVDKFALTANNISYALVGEALGYWDFFPAAEEAWGRIPAWGFAEVVRSKKDSVAEGDRLFGFVPMSTHLILQPDIVSQEGFIDASLHRSKFPPLYNQYQLLKHNSLYVPEQEDLWALFWPLFMSAFVLNEFLNENNFFDTQAILISSASSKTAIGLAFLLSQNQNSQCEVIGLTSSRNLSFVESLGYYNQVLTYDQMQLLPSNLSVVYVDIAGDGDVLSTLYNYFHNISYSCLLGATHRKRRSSLEINSILSDPRPTFFFAPEEIQKRVQQLGVNGFHKIFSHSWSQFLLSLSEWIQIVSSTGKTIIEKTYLDILAGRSKPNQGHILSLQKGEH</sequence>
<comment type="caution">
    <text evidence="1">The sequence shown here is derived from an EMBL/GenBank/DDBJ whole genome shotgun (WGS) entry which is preliminary data.</text>
</comment>
<dbReference type="Gene3D" id="3.90.180.10">
    <property type="entry name" value="Medium-chain alcohol dehydrogenases, catalytic domain"/>
    <property type="match status" value="1"/>
</dbReference>
<organism evidence="1 2">
    <name type="scientific">Pelatocladus maniniholoensis HA4357-MV3</name>
    <dbReference type="NCBI Taxonomy" id="1117104"/>
    <lineage>
        <taxon>Bacteria</taxon>
        <taxon>Bacillati</taxon>
        <taxon>Cyanobacteriota</taxon>
        <taxon>Cyanophyceae</taxon>
        <taxon>Nostocales</taxon>
        <taxon>Nostocaceae</taxon>
        <taxon>Pelatocladus</taxon>
    </lineage>
</organism>
<evidence type="ECO:0000313" key="1">
    <source>
        <dbReference type="EMBL" id="MBW4435293.1"/>
    </source>
</evidence>
<reference evidence="1" key="1">
    <citation type="submission" date="2021-05" db="EMBL/GenBank/DDBJ databases">
        <authorList>
            <person name="Pietrasiak N."/>
            <person name="Ward R."/>
            <person name="Stajich J.E."/>
            <person name="Kurbessoian T."/>
        </authorList>
    </citation>
    <scope>NUCLEOTIDE SEQUENCE</scope>
    <source>
        <strain evidence="1">HA4357-MV3</strain>
    </source>
</reference>
<dbReference type="Proteomes" id="UP000813215">
    <property type="component" value="Unassembled WGS sequence"/>
</dbReference>
<accession>A0A9E3HDA1</accession>
<dbReference type="EMBL" id="JAHHHW010000159">
    <property type="protein sequence ID" value="MBW4435293.1"/>
    <property type="molecule type" value="Genomic_DNA"/>
</dbReference>
<reference evidence="1" key="2">
    <citation type="journal article" date="2022" name="Microbiol. Resour. Announc.">
        <title>Metagenome Sequencing to Explore Phylogenomics of Terrestrial Cyanobacteria.</title>
        <authorList>
            <person name="Ward R.D."/>
            <person name="Stajich J.E."/>
            <person name="Johansen J.R."/>
            <person name="Huntemann M."/>
            <person name="Clum A."/>
            <person name="Foster B."/>
            <person name="Foster B."/>
            <person name="Roux S."/>
            <person name="Palaniappan K."/>
            <person name="Varghese N."/>
            <person name="Mukherjee S."/>
            <person name="Reddy T.B.K."/>
            <person name="Daum C."/>
            <person name="Copeland A."/>
            <person name="Chen I.A."/>
            <person name="Ivanova N.N."/>
            <person name="Kyrpides N.C."/>
            <person name="Shapiro N."/>
            <person name="Eloe-Fadrosh E.A."/>
            <person name="Pietrasiak N."/>
        </authorList>
    </citation>
    <scope>NUCLEOTIDE SEQUENCE</scope>
    <source>
        <strain evidence="1">HA4357-MV3</strain>
    </source>
</reference>
<dbReference type="InterPro" id="IPR021276">
    <property type="entry name" value="DUF2855"/>
</dbReference>
<dbReference type="AlphaFoldDB" id="A0A9E3HDA1"/>